<accession>A0A6N2KEU3</accession>
<dbReference type="EMBL" id="CAADRP010000335">
    <property type="protein sequence ID" value="VFU26691.1"/>
    <property type="molecule type" value="Genomic_DNA"/>
</dbReference>
<sequence length="109" mass="11995">MGISPLKRPVTVECKRIKVKEARPTQRAHIISPGVVVHAIKCNAGPFSLRCEVEICKLEGGVGVGRVMDVLGLIAGEGHDRQRLLALVLGVAQGKRHRVRLVRRRLNHL</sequence>
<dbReference type="AlphaFoldDB" id="A0A6N2KEU3"/>
<name>A0A6N2KEU3_SALVM</name>
<organism evidence="1">
    <name type="scientific">Salix viminalis</name>
    <name type="common">Common osier</name>
    <name type="synonym">Basket willow</name>
    <dbReference type="NCBI Taxonomy" id="40686"/>
    <lineage>
        <taxon>Eukaryota</taxon>
        <taxon>Viridiplantae</taxon>
        <taxon>Streptophyta</taxon>
        <taxon>Embryophyta</taxon>
        <taxon>Tracheophyta</taxon>
        <taxon>Spermatophyta</taxon>
        <taxon>Magnoliopsida</taxon>
        <taxon>eudicotyledons</taxon>
        <taxon>Gunneridae</taxon>
        <taxon>Pentapetalae</taxon>
        <taxon>rosids</taxon>
        <taxon>fabids</taxon>
        <taxon>Malpighiales</taxon>
        <taxon>Salicaceae</taxon>
        <taxon>Saliceae</taxon>
        <taxon>Salix</taxon>
    </lineage>
</organism>
<evidence type="ECO:0000313" key="1">
    <source>
        <dbReference type="EMBL" id="VFU26691.1"/>
    </source>
</evidence>
<reference evidence="1" key="1">
    <citation type="submission" date="2019-03" db="EMBL/GenBank/DDBJ databases">
        <authorList>
            <person name="Mank J."/>
            <person name="Almeida P."/>
        </authorList>
    </citation>
    <scope>NUCLEOTIDE SEQUENCE</scope>
    <source>
        <strain evidence="1">78183</strain>
    </source>
</reference>
<protein>
    <submittedName>
        <fullName evidence="1">Uncharacterized protein</fullName>
    </submittedName>
</protein>
<gene>
    <name evidence="1" type="ORF">SVIM_LOCUS73658</name>
</gene>
<proteinExistence type="predicted"/>